<dbReference type="Gene3D" id="4.10.680.10">
    <property type="entry name" value="Cdc42-like binding domain"/>
    <property type="match status" value="1"/>
</dbReference>
<evidence type="ECO:0000256" key="11">
    <source>
        <dbReference type="PROSITE-ProRule" id="PRU10141"/>
    </source>
</evidence>
<dbReference type="PANTHER" id="PTHR24418">
    <property type="entry name" value="TYROSINE-PROTEIN KINASE"/>
    <property type="match status" value="1"/>
</dbReference>
<feature type="region of interest" description="Disordered" evidence="12">
    <location>
        <begin position="559"/>
        <end position="597"/>
    </location>
</feature>
<dbReference type="PROSITE" id="PS00109">
    <property type="entry name" value="PROTEIN_KINASE_TYR"/>
    <property type="match status" value="1"/>
</dbReference>
<protein>
    <recommendedName>
        <fullName evidence="2">non-specific protein-tyrosine kinase</fullName>
        <ecNumber evidence="2">2.7.10.2</ecNumber>
    </recommendedName>
</protein>
<dbReference type="SUPFAM" id="SSF46934">
    <property type="entry name" value="UBA-like"/>
    <property type="match status" value="1"/>
</dbReference>
<keyword evidence="8 11" id="KW-0067">ATP-binding</keyword>
<keyword evidence="5" id="KW-0808">Transferase</keyword>
<feature type="region of interest" description="Disordered" evidence="12">
    <location>
        <begin position="627"/>
        <end position="716"/>
    </location>
</feature>
<evidence type="ECO:0000256" key="5">
    <source>
        <dbReference type="ARBA" id="ARBA00022679"/>
    </source>
</evidence>
<dbReference type="InterPro" id="IPR020635">
    <property type="entry name" value="Tyr_kinase_cat_dom"/>
</dbReference>
<feature type="compositionally biased region" description="Pro residues" evidence="12">
    <location>
        <begin position="646"/>
        <end position="656"/>
    </location>
</feature>
<evidence type="ECO:0000256" key="9">
    <source>
        <dbReference type="ARBA" id="ARBA00023137"/>
    </source>
</evidence>
<dbReference type="InterPro" id="IPR000719">
    <property type="entry name" value="Prot_kinase_dom"/>
</dbReference>
<comment type="catalytic activity">
    <reaction evidence="10">
        <text>L-threonyl-[protein] + ATP = O-phospho-L-threonyl-[protein] + ADP + H(+)</text>
        <dbReference type="Rhea" id="RHEA:46608"/>
        <dbReference type="Rhea" id="RHEA-COMP:11060"/>
        <dbReference type="Rhea" id="RHEA-COMP:11605"/>
        <dbReference type="ChEBI" id="CHEBI:15378"/>
        <dbReference type="ChEBI" id="CHEBI:30013"/>
        <dbReference type="ChEBI" id="CHEBI:30616"/>
        <dbReference type="ChEBI" id="CHEBI:61977"/>
        <dbReference type="ChEBI" id="CHEBI:456216"/>
        <dbReference type="EC" id="2.7.11.1"/>
    </reaction>
</comment>
<evidence type="ECO:0000259" key="13">
    <source>
        <dbReference type="PROSITE" id="PS50011"/>
    </source>
</evidence>
<keyword evidence="14" id="KW-1185">Reference proteome</keyword>
<dbReference type="InterPro" id="IPR015116">
    <property type="entry name" value="Cdc42-bd-like"/>
</dbReference>
<feature type="binding site" evidence="11">
    <location>
        <position position="252"/>
    </location>
    <ligand>
        <name>ATP</name>
        <dbReference type="ChEBI" id="CHEBI:30616"/>
    </ligand>
</feature>
<sequence>MLFPESPHGDPGSCSPKYKRKSFPPPFRRPSRASLRALSLPFQRDSSPPSTAPPAGRWTWLVGTCAPATQIAKACNLPSGFWAPWPAPASFWDSCPVPWSARMAPDDGTDWLLQLLTEIQLQQFYTKIRDELHVTRPGHFDYVKPSDLDRIGMGRPGQRRLEEALKRRKAQGQRPMSWVYKMFTGGRSPENEEPPNRQLSSSPRGDTDVSLKCLISEWDLRLRERLGDGCFGVVHRADWSTPGGGVLPVAVKTLRSDVSSDPGALIDFLNEVNAMCCLHHPNLIRLYGVVLTQPLKMVTELAPLGSLYDRLRPPFPLHQLWSYALQIARGMAYLESKLFVHRDLAARNILLASEEHAKIGDFGLMRPLSSKSDRYIMSAHRRIPFAWCAPESLRMGVFTSASDVWMFGVTLWEMFSYCEEPWMGFSGRQIMLKIDREGGRLERPDDCPRGIYALALKCWAHNPEDRPRFREMVGLLQELRPKEVKASRDLDEPGWLRLDANDAITVIEGGPDLSTWRGQNKRTLRVGAFPSSIAALEEAVPPSGAPQISRPIRNSLVHLGHGDINPERAWGAPDRMEEKKPKPRSGNASPQSQTKGQQLLRLARLSKSLESISDFSVLRSKAKFLASKPDRPGLPVHQRRLSDLPGPFPPALPPEQPRTAKPAGRPPNSALPSWALPKTDSSPGAREKDQRPSRPAIRGAVGLPPAPAGPQRPTLSDIEKKIKEVEDRLPGATIEECREALRLHSWDVPKAVQMLKVDQLFHLSSHSREECRRILEKHRWNLAMASRYVLSRGLRA</sequence>
<feature type="domain" description="Protein kinase" evidence="13">
    <location>
        <begin position="220"/>
        <end position="479"/>
    </location>
</feature>
<dbReference type="InterPro" id="IPR001245">
    <property type="entry name" value="Ser-Thr/Tyr_kinase_cat_dom"/>
</dbReference>
<dbReference type="InterPro" id="IPR008266">
    <property type="entry name" value="Tyr_kinase_AS"/>
</dbReference>
<evidence type="ECO:0000313" key="14">
    <source>
        <dbReference type="Proteomes" id="UP001652642"/>
    </source>
</evidence>
<keyword evidence="6 11" id="KW-0547">Nucleotide-binding</keyword>
<evidence type="ECO:0000256" key="7">
    <source>
        <dbReference type="ARBA" id="ARBA00022777"/>
    </source>
</evidence>
<gene>
    <name evidence="15" type="primary">TNK1</name>
</gene>
<keyword evidence="7 15" id="KW-0418">Kinase</keyword>
<evidence type="ECO:0000256" key="4">
    <source>
        <dbReference type="ARBA" id="ARBA00022490"/>
    </source>
</evidence>
<keyword evidence="3" id="KW-0728">SH3 domain</keyword>
<feature type="region of interest" description="Disordered" evidence="12">
    <location>
        <begin position="184"/>
        <end position="207"/>
    </location>
</feature>
<evidence type="ECO:0000256" key="2">
    <source>
        <dbReference type="ARBA" id="ARBA00011903"/>
    </source>
</evidence>
<evidence type="ECO:0000256" key="12">
    <source>
        <dbReference type="SAM" id="MobiDB-lite"/>
    </source>
</evidence>
<dbReference type="GO" id="GO:0016301">
    <property type="term" value="F:kinase activity"/>
    <property type="evidence" value="ECO:0007669"/>
    <property type="project" value="UniProtKB-KW"/>
</dbReference>
<keyword evidence="4" id="KW-0963">Cytoplasm</keyword>
<feature type="compositionally biased region" description="Polar residues" evidence="12">
    <location>
        <begin position="586"/>
        <end position="597"/>
    </location>
</feature>
<dbReference type="GeneID" id="110082348"/>
<dbReference type="Gene3D" id="1.10.510.10">
    <property type="entry name" value="Transferase(Phosphotransferase) domain 1"/>
    <property type="match status" value="1"/>
</dbReference>
<dbReference type="InterPro" id="IPR017441">
    <property type="entry name" value="Protein_kinase_ATP_BS"/>
</dbReference>
<dbReference type="Pfam" id="PF07714">
    <property type="entry name" value="PK_Tyr_Ser-Thr"/>
    <property type="match status" value="1"/>
</dbReference>
<dbReference type="PROSITE" id="PS50011">
    <property type="entry name" value="PROTEIN_KINASE_DOM"/>
    <property type="match status" value="1"/>
</dbReference>
<dbReference type="InterPro" id="IPR037085">
    <property type="entry name" value="Cdc42-bd-like_dom_sf"/>
</dbReference>
<dbReference type="InterPro" id="IPR011009">
    <property type="entry name" value="Kinase-like_dom_sf"/>
</dbReference>
<evidence type="ECO:0000256" key="8">
    <source>
        <dbReference type="ARBA" id="ARBA00022840"/>
    </source>
</evidence>
<dbReference type="Pfam" id="PF09027">
    <property type="entry name" value="GTPase_binding"/>
    <property type="match status" value="1"/>
</dbReference>
<name>A0ABM5EJJ2_9SAUR</name>
<organism evidence="14 15">
    <name type="scientific">Pogona vitticeps</name>
    <name type="common">central bearded dragon</name>
    <dbReference type="NCBI Taxonomy" id="103695"/>
    <lineage>
        <taxon>Eukaryota</taxon>
        <taxon>Metazoa</taxon>
        <taxon>Chordata</taxon>
        <taxon>Craniata</taxon>
        <taxon>Vertebrata</taxon>
        <taxon>Euteleostomi</taxon>
        <taxon>Lepidosauria</taxon>
        <taxon>Squamata</taxon>
        <taxon>Bifurcata</taxon>
        <taxon>Unidentata</taxon>
        <taxon>Episquamata</taxon>
        <taxon>Toxicofera</taxon>
        <taxon>Iguania</taxon>
        <taxon>Acrodonta</taxon>
        <taxon>Agamidae</taxon>
        <taxon>Amphibolurinae</taxon>
        <taxon>Pogona</taxon>
    </lineage>
</organism>
<keyword evidence="9" id="KW-0829">Tyrosine-protein kinase</keyword>
<dbReference type="Pfam" id="PF22931">
    <property type="entry name" value="SAM_TNK"/>
    <property type="match status" value="1"/>
</dbReference>
<dbReference type="SUPFAM" id="SSF56112">
    <property type="entry name" value="Protein kinase-like (PK-like)"/>
    <property type="match status" value="1"/>
</dbReference>
<dbReference type="CDD" id="cd09539">
    <property type="entry name" value="SAM_TNK-like"/>
    <property type="match status" value="1"/>
</dbReference>
<evidence type="ECO:0000256" key="1">
    <source>
        <dbReference type="ARBA" id="ARBA00004496"/>
    </source>
</evidence>
<dbReference type="SMART" id="SM00219">
    <property type="entry name" value="TyrKc"/>
    <property type="match status" value="1"/>
</dbReference>
<evidence type="ECO:0000256" key="10">
    <source>
        <dbReference type="ARBA" id="ARBA00047899"/>
    </source>
</evidence>
<dbReference type="InterPro" id="IPR049587">
    <property type="entry name" value="TNK-like_SAM"/>
</dbReference>
<reference evidence="15" key="1">
    <citation type="submission" date="2025-08" db="UniProtKB">
        <authorList>
            <consortium name="RefSeq"/>
        </authorList>
    </citation>
    <scope>IDENTIFICATION</scope>
</reference>
<feature type="region of interest" description="Disordered" evidence="12">
    <location>
        <begin position="1"/>
        <end position="31"/>
    </location>
</feature>
<dbReference type="Gene3D" id="3.30.200.20">
    <property type="entry name" value="Phosphorylase Kinase, domain 1"/>
    <property type="match status" value="1"/>
</dbReference>
<proteinExistence type="predicted"/>
<comment type="subcellular location">
    <subcellularLocation>
        <location evidence="1">Cytoplasm</location>
    </subcellularLocation>
</comment>
<dbReference type="InterPro" id="IPR050198">
    <property type="entry name" value="Non-receptor_tyrosine_kinases"/>
</dbReference>
<evidence type="ECO:0000313" key="15">
    <source>
        <dbReference type="RefSeq" id="XP_072833322.1"/>
    </source>
</evidence>
<dbReference type="EC" id="2.7.10.2" evidence="2"/>
<evidence type="ECO:0000256" key="6">
    <source>
        <dbReference type="ARBA" id="ARBA00022741"/>
    </source>
</evidence>
<dbReference type="Proteomes" id="UP001652642">
    <property type="component" value="Chromosome 6"/>
</dbReference>
<dbReference type="PROSITE" id="PS00107">
    <property type="entry name" value="PROTEIN_KINASE_ATP"/>
    <property type="match status" value="1"/>
</dbReference>
<evidence type="ECO:0000256" key="3">
    <source>
        <dbReference type="ARBA" id="ARBA00022443"/>
    </source>
</evidence>
<dbReference type="InterPro" id="IPR055175">
    <property type="entry name" value="ACK/TNK-like_SAM"/>
</dbReference>
<dbReference type="InterPro" id="IPR009060">
    <property type="entry name" value="UBA-like_sf"/>
</dbReference>
<dbReference type="RefSeq" id="XP_072833322.1">
    <property type="nucleotide sequence ID" value="XM_072977221.1"/>
</dbReference>
<accession>A0ABM5EJJ2</accession>
<dbReference type="PRINTS" id="PR00109">
    <property type="entry name" value="TYRKINASE"/>
</dbReference>